<protein>
    <submittedName>
        <fullName evidence="3">Periplasmic binding protein</fullName>
    </submittedName>
</protein>
<dbReference type="RefSeq" id="WP_013157604.1">
    <property type="nucleotide sequence ID" value="NC_014212.1"/>
</dbReference>
<proteinExistence type="predicted"/>
<dbReference type="KEGG" id="msv:Mesil_1119"/>
<dbReference type="InterPro" id="IPR054828">
    <property type="entry name" value="Vit_B12_bind_prot"/>
</dbReference>
<dbReference type="eggNOG" id="COG0614">
    <property type="taxonomic scope" value="Bacteria"/>
</dbReference>
<dbReference type="PANTHER" id="PTHR42860">
    <property type="entry name" value="VITAMIN B12-BINDING PROTEIN"/>
    <property type="match status" value="1"/>
</dbReference>
<dbReference type="Proteomes" id="UP000001916">
    <property type="component" value="Chromosome"/>
</dbReference>
<dbReference type="InterPro" id="IPR002491">
    <property type="entry name" value="ABC_transptr_periplasmic_BD"/>
</dbReference>
<accession>D7BDA6</accession>
<dbReference type="PANTHER" id="PTHR42860:SF2">
    <property type="entry name" value="BLL4160 PROTEIN"/>
    <property type="match status" value="1"/>
</dbReference>
<evidence type="ECO:0000313" key="4">
    <source>
        <dbReference type="Proteomes" id="UP000001916"/>
    </source>
</evidence>
<dbReference type="NCBIfam" id="NF038402">
    <property type="entry name" value="TroA_like"/>
    <property type="match status" value="1"/>
</dbReference>
<evidence type="ECO:0000259" key="2">
    <source>
        <dbReference type="PROSITE" id="PS50983"/>
    </source>
</evidence>
<dbReference type="CDD" id="cd01144">
    <property type="entry name" value="BtuF"/>
    <property type="match status" value="1"/>
</dbReference>
<reference evidence="3 4" key="1">
    <citation type="journal article" date="2010" name="Stand. Genomic Sci.">
        <title>Complete genome sequence of Meiothermus silvanus type strain (VI-R2).</title>
        <authorList>
            <person name="Sikorski J."/>
            <person name="Tindall B.J."/>
            <person name="Lowry S."/>
            <person name="Lucas S."/>
            <person name="Nolan M."/>
            <person name="Copeland A."/>
            <person name="Glavina Del Rio T."/>
            <person name="Tice H."/>
            <person name="Cheng J.F."/>
            <person name="Han C."/>
            <person name="Pitluck S."/>
            <person name="Liolios K."/>
            <person name="Ivanova N."/>
            <person name="Mavromatis K."/>
            <person name="Mikhailova N."/>
            <person name="Pati A."/>
            <person name="Goodwin L."/>
            <person name="Chen A."/>
            <person name="Palaniappan K."/>
            <person name="Land M."/>
            <person name="Hauser L."/>
            <person name="Chang Y.J."/>
            <person name="Jeffries C.D."/>
            <person name="Rohde M."/>
            <person name="Goker M."/>
            <person name="Woyke T."/>
            <person name="Bristow J."/>
            <person name="Eisen J.A."/>
            <person name="Markowitz V."/>
            <person name="Hugenholtz P."/>
            <person name="Kyrpides N.C."/>
            <person name="Klenk H.P."/>
            <person name="Lapidus A."/>
        </authorList>
    </citation>
    <scope>NUCLEOTIDE SEQUENCE [LARGE SCALE GENOMIC DNA]</scope>
    <source>
        <strain evidence="4">ATCC 700542 / DSM 9946 / VI-R2</strain>
    </source>
</reference>
<dbReference type="STRING" id="526227.Mesil_1119"/>
<gene>
    <name evidence="3" type="ordered locus">Mesil_1119</name>
</gene>
<dbReference type="SUPFAM" id="SSF53807">
    <property type="entry name" value="Helical backbone' metal receptor"/>
    <property type="match status" value="1"/>
</dbReference>
<name>D7BDA6_ALLS1</name>
<keyword evidence="4" id="KW-1185">Reference proteome</keyword>
<dbReference type="PROSITE" id="PS50983">
    <property type="entry name" value="FE_B12_PBP"/>
    <property type="match status" value="1"/>
</dbReference>
<dbReference type="Gene3D" id="3.40.50.1980">
    <property type="entry name" value="Nitrogenase molybdenum iron protein domain"/>
    <property type="match status" value="2"/>
</dbReference>
<dbReference type="Pfam" id="PF01497">
    <property type="entry name" value="Peripla_BP_2"/>
    <property type="match status" value="1"/>
</dbReference>
<dbReference type="HOGENOM" id="CLU_038034_2_8_0"/>
<dbReference type="InterPro" id="IPR051030">
    <property type="entry name" value="Vitamin_B12-ABC_binding"/>
</dbReference>
<evidence type="ECO:0000256" key="1">
    <source>
        <dbReference type="ARBA" id="ARBA00022729"/>
    </source>
</evidence>
<sequence>MRIVSLTASNTEIVWALGCLDQLVGVDDHSDFSAEVSRIPRVGPDLQVNLDKVETLKPDLVLSSLSVPGMERVVEGLERRGIPQVVLDPETLADVYADIRRVAELLGVPRQGTHVVRAMQQRIAAARGRLPNWVRPPRVMVEWWPRPMIAAGQRSWVTQMLEALGAQNAFAHLEVRSKPLGAAEVEEAQPDLITVSWCGVKKLRPEVVLKRNLRIPAIRYGQVFPLEEAYLGRPGPRLAEGVERLANLLQRVPVWAKPIPGVEGGGGEGI</sequence>
<evidence type="ECO:0000313" key="3">
    <source>
        <dbReference type="EMBL" id="ADH63024.1"/>
    </source>
</evidence>
<dbReference type="OrthoDB" id="9816357at2"/>
<dbReference type="AlphaFoldDB" id="D7BDA6"/>
<organism evidence="3 4">
    <name type="scientific">Allomeiothermus silvanus (strain ATCC 700542 / DSM 9946 / NBRC 106475 / NCIMB 13440 / VI-R2)</name>
    <name type="common">Thermus silvanus</name>
    <dbReference type="NCBI Taxonomy" id="526227"/>
    <lineage>
        <taxon>Bacteria</taxon>
        <taxon>Thermotogati</taxon>
        <taxon>Deinococcota</taxon>
        <taxon>Deinococci</taxon>
        <taxon>Thermales</taxon>
        <taxon>Thermaceae</taxon>
        <taxon>Allomeiothermus</taxon>
    </lineage>
</organism>
<keyword evidence="1" id="KW-0732">Signal</keyword>
<dbReference type="EMBL" id="CP002042">
    <property type="protein sequence ID" value="ADH63024.1"/>
    <property type="molecule type" value="Genomic_DNA"/>
</dbReference>
<feature type="domain" description="Fe/B12 periplasmic-binding" evidence="2">
    <location>
        <begin position="2"/>
        <end position="253"/>
    </location>
</feature>